<dbReference type="SUPFAM" id="SSF50022">
    <property type="entry name" value="ISP domain"/>
    <property type="match status" value="1"/>
</dbReference>
<dbReference type="Pfam" id="PF00355">
    <property type="entry name" value="Rieske"/>
    <property type="match status" value="1"/>
</dbReference>
<dbReference type="GO" id="GO:0046872">
    <property type="term" value="F:metal ion binding"/>
    <property type="evidence" value="ECO:0007669"/>
    <property type="project" value="UniProtKB-KW"/>
</dbReference>
<dbReference type="GO" id="GO:0015930">
    <property type="term" value="F:glutamate synthase activity"/>
    <property type="evidence" value="ECO:0007669"/>
    <property type="project" value="InterPro"/>
</dbReference>
<name>A0A9X1VM53_9FLAO</name>
<organism evidence="9 10">
    <name type="scientific">Polaribacter marinus</name>
    <dbReference type="NCBI Taxonomy" id="2916838"/>
    <lineage>
        <taxon>Bacteria</taxon>
        <taxon>Pseudomonadati</taxon>
        <taxon>Bacteroidota</taxon>
        <taxon>Flavobacteriia</taxon>
        <taxon>Flavobacteriales</taxon>
        <taxon>Flavobacteriaceae</taxon>
    </lineage>
</organism>
<keyword evidence="6" id="KW-0411">Iron-sulfur</keyword>
<dbReference type="InterPro" id="IPR036922">
    <property type="entry name" value="Rieske_2Fe-2S_sf"/>
</dbReference>
<dbReference type="Gene3D" id="2.102.10.10">
    <property type="entry name" value="Rieske [2Fe-2S] iron-sulphur domain"/>
    <property type="match status" value="1"/>
</dbReference>
<evidence type="ECO:0000313" key="9">
    <source>
        <dbReference type="EMBL" id="MCI2228513.1"/>
    </source>
</evidence>
<evidence type="ECO:0000256" key="6">
    <source>
        <dbReference type="ARBA" id="ARBA00023014"/>
    </source>
</evidence>
<accession>A0A9X1VM53</accession>
<feature type="domain" description="Rieske" evidence="8">
    <location>
        <begin position="5"/>
        <end position="99"/>
    </location>
</feature>
<reference evidence="9" key="1">
    <citation type="submission" date="2022-02" db="EMBL/GenBank/DDBJ databases">
        <title>Polaribacter sp. MSW13, isolated from seawater.</title>
        <authorList>
            <person name="Kristyanto S."/>
            <person name="Jung J."/>
            <person name="Jeon C.O."/>
        </authorList>
    </citation>
    <scope>NUCLEOTIDE SEQUENCE</scope>
    <source>
        <strain evidence="9">MSW13</strain>
    </source>
</reference>
<sequence>MKKPVVIAQVSALKNKTPEHALVNGLDLVVVKFDEDISVLYGRCLHRGALMSDGHVDGDNLICGVHGWDYRVDSGVSEYNNKEVLHKFSTKIEGDDLFVDAFEIDAYLEKNPQPFNRDAYLGAYADTHPEDTEPYTGYIKELAQNGLKNIGHHGFSASMGVDRNTLPKWNDIQFLPAQLATRPLLDDEAVATKVVIGPNAQKPLTLAMPLFVSDMSFGALSREAKIALSKGAELAGTGICSGEGGMLPEEQANNSKYFYELASAQFGFSWDKLDHVQAFHFKGGQGAKTGTGGHLPGNKVSAEIAEVRGLKEGETAISPAANPNFHSVEDFKVFADKVRAHTGGIPIGFKIAASHIEKDIQFALDVGVDYIILDGRGGGTGSAPSILRDHINVPTIPALARARAYMDKVGATDVTLVITGGLRVAEDFAKALMLGADAIAVSNSALQAIGCLGMRACGSNNCPVGIATQKESLRSRLIIDSSAKQLQNYFEATNDLIRVVARACGYDNVTKFNFEDLSTFDREMHYLTGINYAGIK</sequence>
<dbReference type="InterPro" id="IPR002932">
    <property type="entry name" value="Glu_synthdom"/>
</dbReference>
<protein>
    <submittedName>
        <fullName evidence="9">Glutamate synthase-related protein</fullName>
    </submittedName>
</protein>
<proteinExistence type="inferred from homology"/>
<dbReference type="EMBL" id="JAKQYM010000002">
    <property type="protein sequence ID" value="MCI2228513.1"/>
    <property type="molecule type" value="Genomic_DNA"/>
</dbReference>
<evidence type="ECO:0000256" key="3">
    <source>
        <dbReference type="ARBA" id="ARBA00022723"/>
    </source>
</evidence>
<dbReference type="InterPro" id="IPR013785">
    <property type="entry name" value="Aldolase_TIM"/>
</dbReference>
<evidence type="ECO:0000256" key="4">
    <source>
        <dbReference type="ARBA" id="ARBA00023002"/>
    </source>
</evidence>
<dbReference type="AlphaFoldDB" id="A0A9X1VM53"/>
<keyword evidence="10" id="KW-1185">Reference proteome</keyword>
<comment type="similarity">
    <text evidence="1 7">Belongs to the glutamate synthase family.</text>
</comment>
<comment type="caution">
    <text evidence="9">The sequence shown here is derived from an EMBL/GenBank/DDBJ whole genome shotgun (WGS) entry which is preliminary data.</text>
</comment>
<dbReference type="Proteomes" id="UP001139369">
    <property type="component" value="Unassembled WGS sequence"/>
</dbReference>
<keyword evidence="4" id="KW-0560">Oxidoreductase</keyword>
<dbReference type="Pfam" id="PF01645">
    <property type="entry name" value="Glu_synthase"/>
    <property type="match status" value="1"/>
</dbReference>
<dbReference type="InterPro" id="IPR024188">
    <property type="entry name" value="GltB"/>
</dbReference>
<gene>
    <name evidence="9" type="ORF">MC378_04990</name>
</gene>
<dbReference type="PIRSF" id="PIRSF500061">
    <property type="entry name" value="GOGAT_lg2_archl"/>
    <property type="match status" value="1"/>
</dbReference>
<dbReference type="PANTHER" id="PTHR43819:SF1">
    <property type="entry name" value="ARCHAEAL-TYPE GLUTAMATE SYNTHASE [NADPH]"/>
    <property type="match status" value="1"/>
</dbReference>
<evidence type="ECO:0000259" key="8">
    <source>
        <dbReference type="PROSITE" id="PS51296"/>
    </source>
</evidence>
<evidence type="ECO:0000313" key="10">
    <source>
        <dbReference type="Proteomes" id="UP001139369"/>
    </source>
</evidence>
<dbReference type="SUPFAM" id="SSF51395">
    <property type="entry name" value="FMN-linked oxidoreductases"/>
    <property type="match status" value="1"/>
</dbReference>
<dbReference type="Gene3D" id="3.20.20.70">
    <property type="entry name" value="Aldolase class I"/>
    <property type="match status" value="1"/>
</dbReference>
<dbReference type="RefSeq" id="WP_242177623.1">
    <property type="nucleotide sequence ID" value="NZ_JAKQYM010000002.1"/>
</dbReference>
<evidence type="ECO:0000256" key="5">
    <source>
        <dbReference type="ARBA" id="ARBA00023004"/>
    </source>
</evidence>
<evidence type="ECO:0000256" key="2">
    <source>
        <dbReference type="ARBA" id="ARBA00022714"/>
    </source>
</evidence>
<evidence type="ECO:0000256" key="7">
    <source>
        <dbReference type="PIRNR" id="PIRNR006429"/>
    </source>
</evidence>
<dbReference type="PIRSF" id="PIRSF006429">
    <property type="entry name" value="GOGAT_lg_2"/>
    <property type="match status" value="1"/>
</dbReference>
<evidence type="ECO:0000256" key="1">
    <source>
        <dbReference type="ARBA" id="ARBA00009716"/>
    </source>
</evidence>
<dbReference type="CDD" id="cd03467">
    <property type="entry name" value="Rieske"/>
    <property type="match status" value="1"/>
</dbReference>
<dbReference type="InterPro" id="IPR017941">
    <property type="entry name" value="Rieske_2Fe-2S"/>
</dbReference>
<dbReference type="InterPro" id="IPR043578">
    <property type="entry name" value="GltB_archl_type"/>
</dbReference>
<keyword evidence="2" id="KW-0001">2Fe-2S</keyword>
<keyword evidence="3" id="KW-0479">Metal-binding</keyword>
<dbReference type="PANTHER" id="PTHR43819">
    <property type="entry name" value="ARCHAEAL-TYPE GLUTAMATE SYNTHASE [NADPH]"/>
    <property type="match status" value="1"/>
</dbReference>
<dbReference type="PROSITE" id="PS51296">
    <property type="entry name" value="RIESKE"/>
    <property type="match status" value="1"/>
</dbReference>
<dbReference type="GO" id="GO:0051537">
    <property type="term" value="F:2 iron, 2 sulfur cluster binding"/>
    <property type="evidence" value="ECO:0007669"/>
    <property type="project" value="UniProtKB-KW"/>
</dbReference>
<dbReference type="CDD" id="cd02808">
    <property type="entry name" value="GltS_FMN"/>
    <property type="match status" value="1"/>
</dbReference>
<dbReference type="GO" id="GO:0006537">
    <property type="term" value="P:glutamate biosynthetic process"/>
    <property type="evidence" value="ECO:0007669"/>
    <property type="project" value="InterPro"/>
</dbReference>
<keyword evidence="5" id="KW-0408">Iron</keyword>